<feature type="chain" id="PRO_5025454229" evidence="2">
    <location>
        <begin position="16"/>
        <end position="132"/>
    </location>
</feature>
<feature type="region of interest" description="Disordered" evidence="1">
    <location>
        <begin position="81"/>
        <end position="132"/>
    </location>
</feature>
<sequence>MVLFSVFLFLSTAAAPPLVCPDDKPGWFRSCFVCEVLRLLWRCSASLVCVRQTGLGHFFYQDAQRCRRFLRSDRVPHYEKTLRSKRLPPTKSKAARRRPFSRSAHDDIPRTGKGSRRRRRNTQQRMTSLIEA</sequence>
<evidence type="ECO:0000256" key="1">
    <source>
        <dbReference type="SAM" id="MobiDB-lite"/>
    </source>
</evidence>
<dbReference type="EMBL" id="GIFC01010273">
    <property type="protein sequence ID" value="MXU92356.1"/>
    <property type="molecule type" value="Transcribed_RNA"/>
</dbReference>
<evidence type="ECO:0000313" key="3">
    <source>
        <dbReference type="EMBL" id="MXU92356.1"/>
    </source>
</evidence>
<feature type="signal peptide" evidence="2">
    <location>
        <begin position="1"/>
        <end position="15"/>
    </location>
</feature>
<reference evidence="3" key="1">
    <citation type="submission" date="2019-12" db="EMBL/GenBank/DDBJ databases">
        <title>An insight into the sialome of adult female Ixodes ricinus ticks feeding for 6 days.</title>
        <authorList>
            <person name="Perner J."/>
            <person name="Ribeiro J.M.C."/>
        </authorList>
    </citation>
    <scope>NUCLEOTIDE SEQUENCE</scope>
    <source>
        <strain evidence="3">Semi-engorged</strain>
        <tissue evidence="3">Salivary glands</tissue>
    </source>
</reference>
<evidence type="ECO:0000256" key="2">
    <source>
        <dbReference type="SAM" id="SignalP"/>
    </source>
</evidence>
<protein>
    <submittedName>
        <fullName evidence="3">Putative secreted protein</fullName>
    </submittedName>
</protein>
<proteinExistence type="predicted"/>
<keyword evidence="2" id="KW-0732">Signal</keyword>
<feature type="compositionally biased region" description="Polar residues" evidence="1">
    <location>
        <begin position="123"/>
        <end position="132"/>
    </location>
</feature>
<feature type="compositionally biased region" description="Basic residues" evidence="1">
    <location>
        <begin position="83"/>
        <end position="100"/>
    </location>
</feature>
<name>A0A6B0URQ4_IXORI</name>
<organism evidence="3">
    <name type="scientific">Ixodes ricinus</name>
    <name type="common">Common tick</name>
    <name type="synonym">Acarus ricinus</name>
    <dbReference type="NCBI Taxonomy" id="34613"/>
    <lineage>
        <taxon>Eukaryota</taxon>
        <taxon>Metazoa</taxon>
        <taxon>Ecdysozoa</taxon>
        <taxon>Arthropoda</taxon>
        <taxon>Chelicerata</taxon>
        <taxon>Arachnida</taxon>
        <taxon>Acari</taxon>
        <taxon>Parasitiformes</taxon>
        <taxon>Ixodida</taxon>
        <taxon>Ixodoidea</taxon>
        <taxon>Ixodidae</taxon>
        <taxon>Ixodinae</taxon>
        <taxon>Ixodes</taxon>
    </lineage>
</organism>
<feature type="compositionally biased region" description="Basic residues" evidence="1">
    <location>
        <begin position="113"/>
        <end position="122"/>
    </location>
</feature>
<dbReference type="AlphaFoldDB" id="A0A6B0URQ4"/>
<accession>A0A6B0URQ4</accession>